<organism evidence="1 2">
    <name type="scientific">Thiorhodococcus mannitoliphagus</name>
    <dbReference type="NCBI Taxonomy" id="329406"/>
    <lineage>
        <taxon>Bacteria</taxon>
        <taxon>Pseudomonadati</taxon>
        <taxon>Pseudomonadota</taxon>
        <taxon>Gammaproteobacteria</taxon>
        <taxon>Chromatiales</taxon>
        <taxon>Chromatiaceae</taxon>
        <taxon>Thiorhodococcus</taxon>
    </lineage>
</organism>
<dbReference type="Proteomes" id="UP000471640">
    <property type="component" value="Unassembled WGS sequence"/>
</dbReference>
<name>A0A6P1DNF1_9GAMM</name>
<dbReference type="RefSeq" id="WP_164651965.1">
    <property type="nucleotide sequence ID" value="NZ_JAAIJR010000004.1"/>
</dbReference>
<comment type="caution">
    <text evidence="1">The sequence shown here is derived from an EMBL/GenBank/DDBJ whole genome shotgun (WGS) entry which is preliminary data.</text>
</comment>
<protein>
    <submittedName>
        <fullName evidence="1">Uncharacterized protein</fullName>
    </submittedName>
</protein>
<evidence type="ECO:0000313" key="2">
    <source>
        <dbReference type="Proteomes" id="UP000471640"/>
    </source>
</evidence>
<reference evidence="1 2" key="2">
    <citation type="submission" date="2020-02" db="EMBL/GenBank/DDBJ databases">
        <title>Genome sequences of Thiorhodococcus mannitoliphagus and Thiorhodococcus minor, purple sulfur photosynthetic bacteria in the gammaproteobacterial family, Chromatiaceae.</title>
        <authorList>
            <person name="Aviles F.A."/>
            <person name="Meyer T.E."/>
            <person name="Kyndt J.A."/>
        </authorList>
    </citation>
    <scope>NUCLEOTIDE SEQUENCE [LARGE SCALE GENOMIC DNA]</scope>
    <source>
        <strain evidence="1 2">DSM 18266</strain>
    </source>
</reference>
<evidence type="ECO:0000313" key="1">
    <source>
        <dbReference type="EMBL" id="NEX19070.1"/>
    </source>
</evidence>
<sequence length="219" mass="23728">MQWTIDPTNLGEVLACAGIARLAWMRDSTAETGFEDTTFVAPDSALDTLTPSLSETATGLKLCGLDIDWWQPWGLNAGLKNWAGQQTALTVHRHSVQQASSRAPADWPAFSAPARGQLYVDALGMWDAQGIGWSLNEQPQHQIAGRPWLEILASLGLQAFSVAGNRHDGFVYHLWRPAPLPLAVAAFGGHGPSIYSLRGYRAPTDKSGKVTYLLSAHPL</sequence>
<dbReference type="AlphaFoldDB" id="A0A6P1DNF1"/>
<dbReference type="EMBL" id="JAAIJR010000004">
    <property type="protein sequence ID" value="NEX19070.1"/>
    <property type="molecule type" value="Genomic_DNA"/>
</dbReference>
<proteinExistence type="predicted"/>
<accession>A0A6P1DNF1</accession>
<reference evidence="2" key="1">
    <citation type="journal article" date="2020" name="Microbiol. Resour. Announc.">
        <title>Draft Genome Sequences of Thiorhodococcus mannitoliphagus and Thiorhodococcus minor, Purple Sulfur Photosynthetic Bacteria in the Gammaproteobacterial Family Chromatiaceae.</title>
        <authorList>
            <person name="Aviles F.A."/>
            <person name="Meyer T.E."/>
            <person name="Kyndt J.A."/>
        </authorList>
    </citation>
    <scope>NUCLEOTIDE SEQUENCE [LARGE SCALE GENOMIC DNA]</scope>
    <source>
        <strain evidence="2">DSM 18266</strain>
    </source>
</reference>
<gene>
    <name evidence="1" type="ORF">G3480_01875</name>
</gene>
<keyword evidence="2" id="KW-1185">Reference proteome</keyword>